<dbReference type="InterPro" id="IPR004535">
    <property type="entry name" value="Transl_elong_SelB"/>
</dbReference>
<dbReference type="InterPro" id="IPR005225">
    <property type="entry name" value="Small_GTP-bd"/>
</dbReference>
<dbReference type="Pfam" id="PF03144">
    <property type="entry name" value="GTP_EFTU_D2"/>
    <property type="match status" value="1"/>
</dbReference>
<dbReference type="GO" id="GO:0005525">
    <property type="term" value="F:GTP binding"/>
    <property type="evidence" value="ECO:0007669"/>
    <property type="project" value="UniProtKB-KW"/>
</dbReference>
<reference evidence="10" key="1">
    <citation type="submission" date="2020-04" db="EMBL/GenBank/DDBJ databases">
        <title>Deep metagenomics examines the oral microbiome during advanced dental caries in children, revealing novel taxa and co-occurrences with host molecules.</title>
        <authorList>
            <person name="Baker J.L."/>
            <person name="Morton J.T."/>
            <person name="Dinis M."/>
            <person name="Alvarez R."/>
            <person name="Tran N.C."/>
            <person name="Knight R."/>
            <person name="Edlund A."/>
        </authorList>
    </citation>
    <scope>NUCLEOTIDE SEQUENCE</scope>
    <source>
        <strain evidence="10">JCVI_23_bin.11</strain>
    </source>
</reference>
<dbReference type="InterPro" id="IPR009000">
    <property type="entry name" value="Transl_B-barrel_sf"/>
</dbReference>
<keyword evidence="10" id="KW-0251">Elongation factor</keyword>
<evidence type="ECO:0000256" key="7">
    <source>
        <dbReference type="ARBA" id="ARBA00025526"/>
    </source>
</evidence>
<dbReference type="Gene3D" id="2.40.30.10">
    <property type="entry name" value="Translation factors"/>
    <property type="match status" value="1"/>
</dbReference>
<dbReference type="RefSeq" id="WP_278478107.1">
    <property type="nucleotide sequence ID" value="NZ_JABZRE010000022.1"/>
</dbReference>
<dbReference type="Pfam" id="PF25461">
    <property type="entry name" value="Beta-barrel_SelB"/>
    <property type="match status" value="1"/>
</dbReference>
<dbReference type="NCBIfam" id="TIGR00231">
    <property type="entry name" value="small_GTP"/>
    <property type="match status" value="1"/>
</dbReference>
<comment type="function">
    <text evidence="7">Translation factor necessary for the incorporation of selenocysteine into proteins. It probably replaces EF-Tu for the insertion of selenocysteine directed by the UGA codon. SelB binds GTP and GDP.</text>
</comment>
<dbReference type="InterPro" id="IPR031157">
    <property type="entry name" value="G_TR_CS"/>
</dbReference>
<dbReference type="PANTHER" id="PTHR43721">
    <property type="entry name" value="ELONGATION FACTOR TU-RELATED"/>
    <property type="match status" value="1"/>
</dbReference>
<evidence type="ECO:0000256" key="6">
    <source>
        <dbReference type="ARBA" id="ARBA00023134"/>
    </source>
</evidence>
<dbReference type="InterPro" id="IPR004161">
    <property type="entry name" value="EFTu-like_2"/>
</dbReference>
<dbReference type="PANTHER" id="PTHR43721:SF22">
    <property type="entry name" value="ELONGATION FACTOR TU, MITOCHONDRIAL"/>
    <property type="match status" value="1"/>
</dbReference>
<dbReference type="InterPro" id="IPR000795">
    <property type="entry name" value="T_Tr_GTP-bd_dom"/>
</dbReference>
<dbReference type="CDD" id="cd03696">
    <property type="entry name" value="SelB_II"/>
    <property type="match status" value="1"/>
</dbReference>
<evidence type="ECO:0000256" key="2">
    <source>
        <dbReference type="ARBA" id="ARBA00015953"/>
    </source>
</evidence>
<dbReference type="AlphaFoldDB" id="A0A930H420"/>
<dbReference type="GO" id="GO:0003723">
    <property type="term" value="F:RNA binding"/>
    <property type="evidence" value="ECO:0007669"/>
    <property type="project" value="InterPro"/>
</dbReference>
<keyword evidence="6" id="KW-0342">GTP-binding</keyword>
<dbReference type="PROSITE" id="PS00301">
    <property type="entry name" value="G_TR_1"/>
    <property type="match status" value="1"/>
</dbReference>
<dbReference type="Gene3D" id="3.40.50.300">
    <property type="entry name" value="P-loop containing nucleotide triphosphate hydrolases"/>
    <property type="match status" value="1"/>
</dbReference>
<dbReference type="InterPro" id="IPR009001">
    <property type="entry name" value="Transl_elong_EF1A/Init_IF2_C"/>
</dbReference>
<accession>A0A930H420</accession>
<protein>
    <recommendedName>
        <fullName evidence="2">Selenocysteine-specific elongation factor</fullName>
    </recommendedName>
    <alternativeName>
        <fullName evidence="8">SelB translation factor</fullName>
    </alternativeName>
</protein>
<dbReference type="PROSITE" id="PS51722">
    <property type="entry name" value="G_TR_2"/>
    <property type="match status" value="1"/>
</dbReference>
<evidence type="ECO:0000256" key="3">
    <source>
        <dbReference type="ARBA" id="ARBA00022490"/>
    </source>
</evidence>
<comment type="caution">
    <text evidence="10">The sequence shown here is derived from an EMBL/GenBank/DDBJ whole genome shotgun (WGS) entry which is preliminary data.</text>
</comment>
<feature type="non-terminal residue" evidence="10">
    <location>
        <position position="443"/>
    </location>
</feature>
<dbReference type="InterPro" id="IPR027417">
    <property type="entry name" value="P-loop_NTPase"/>
</dbReference>
<dbReference type="GO" id="GO:0003746">
    <property type="term" value="F:translation elongation factor activity"/>
    <property type="evidence" value="ECO:0007669"/>
    <property type="project" value="UniProtKB-KW"/>
</dbReference>
<name>A0A930H420_9FIRM</name>
<dbReference type="SUPFAM" id="SSF52540">
    <property type="entry name" value="P-loop containing nucleoside triphosphate hydrolases"/>
    <property type="match status" value="1"/>
</dbReference>
<keyword evidence="3" id="KW-0963">Cytoplasm</keyword>
<proteinExistence type="predicted"/>
<gene>
    <name evidence="10" type="primary">selB</name>
    <name evidence="10" type="ORF">HXM94_06000</name>
</gene>
<organism evidence="10 11">
    <name type="scientific">Parvimonas micra</name>
    <dbReference type="NCBI Taxonomy" id="33033"/>
    <lineage>
        <taxon>Bacteria</taxon>
        <taxon>Bacillati</taxon>
        <taxon>Bacillota</taxon>
        <taxon>Tissierellia</taxon>
        <taxon>Tissierellales</taxon>
        <taxon>Peptoniphilaceae</taxon>
        <taxon>Parvimonas</taxon>
    </lineage>
</organism>
<dbReference type="InterPro" id="IPR050055">
    <property type="entry name" value="EF-Tu_GTPase"/>
</dbReference>
<evidence type="ECO:0000256" key="4">
    <source>
        <dbReference type="ARBA" id="ARBA00022741"/>
    </source>
</evidence>
<evidence type="ECO:0000256" key="1">
    <source>
        <dbReference type="ARBA" id="ARBA00004496"/>
    </source>
</evidence>
<dbReference type="Pfam" id="PF00009">
    <property type="entry name" value="GTP_EFTU"/>
    <property type="match status" value="1"/>
</dbReference>
<comment type="subcellular location">
    <subcellularLocation>
        <location evidence="1">Cytoplasm</location>
    </subcellularLocation>
</comment>
<keyword evidence="5" id="KW-0648">Protein biosynthesis</keyword>
<dbReference type="EMBL" id="JABZRE010000022">
    <property type="protein sequence ID" value="MBF1307312.1"/>
    <property type="molecule type" value="Genomic_DNA"/>
</dbReference>
<dbReference type="InterPro" id="IPR057335">
    <property type="entry name" value="Beta-barrel_SelB"/>
</dbReference>
<feature type="domain" description="Tr-type G" evidence="9">
    <location>
        <begin position="4"/>
        <end position="176"/>
    </location>
</feature>
<dbReference type="NCBIfam" id="TIGR00475">
    <property type="entry name" value="selB"/>
    <property type="match status" value="1"/>
</dbReference>
<evidence type="ECO:0000256" key="8">
    <source>
        <dbReference type="ARBA" id="ARBA00031615"/>
    </source>
</evidence>
<evidence type="ECO:0000259" key="9">
    <source>
        <dbReference type="PROSITE" id="PS51722"/>
    </source>
</evidence>
<dbReference type="Proteomes" id="UP000758611">
    <property type="component" value="Unassembled WGS sequence"/>
</dbReference>
<evidence type="ECO:0000256" key="5">
    <source>
        <dbReference type="ARBA" id="ARBA00022917"/>
    </source>
</evidence>
<dbReference type="FunFam" id="3.40.50.300:FF:001064">
    <property type="entry name" value="Selenocysteine-specific translation elongation factor"/>
    <property type="match status" value="1"/>
</dbReference>
<sequence length="443" mass="50278">MDNKKNIIVGTAGHIDHGKTTLIRALTGRNTDRLKEEQNRGISIELGFTHFDLNDELRVGIIDVPGHEKFIKNMLSGVCGMDMIILVVAADEGIMAQTKEHLDILNLIGIKNGIIALTKCDLVDKDWIELVKLDIADEVSGTFLEDAKIVEISSTEKTGIEQLKNEIIRIVNTLPEKDLNSNPRLYVDRSFSITGFGTVVTGTLISGTLNLDDEILIYPANKLTKIRNLQVHDNNVDTAYSGQRVAVNLANLKKEDVPKGSVLIPNNTFTESNIIDVKLKTVNLPFEITNRTRFHLYLGSGEVLCRAILLENEELESNKEYIVQLRLEEPIISKRNDRFILRLFSPLYTIGGGYVIDSNATKKKRFNNFDIEEIKNLDNCSFKEYIYSYVDRFSDRFYLEKNYYNFLSDSSKNISKLIDELIEENRVVSFGNNSDRLILSDRF</sequence>
<evidence type="ECO:0000313" key="11">
    <source>
        <dbReference type="Proteomes" id="UP000758611"/>
    </source>
</evidence>
<evidence type="ECO:0000313" key="10">
    <source>
        <dbReference type="EMBL" id="MBF1307312.1"/>
    </source>
</evidence>
<dbReference type="GO" id="GO:0003924">
    <property type="term" value="F:GTPase activity"/>
    <property type="evidence" value="ECO:0007669"/>
    <property type="project" value="InterPro"/>
</dbReference>
<dbReference type="CDD" id="cd04171">
    <property type="entry name" value="SelB"/>
    <property type="match status" value="1"/>
</dbReference>
<dbReference type="GO" id="GO:0005737">
    <property type="term" value="C:cytoplasm"/>
    <property type="evidence" value="ECO:0007669"/>
    <property type="project" value="UniProtKB-SubCell"/>
</dbReference>
<dbReference type="CDD" id="cd15491">
    <property type="entry name" value="selB_III"/>
    <property type="match status" value="1"/>
</dbReference>
<dbReference type="SUPFAM" id="SSF50447">
    <property type="entry name" value="Translation proteins"/>
    <property type="match status" value="1"/>
</dbReference>
<keyword evidence="4" id="KW-0547">Nucleotide-binding</keyword>
<dbReference type="PRINTS" id="PR00315">
    <property type="entry name" value="ELONGATNFCT"/>
</dbReference>
<dbReference type="SUPFAM" id="SSF50465">
    <property type="entry name" value="EF-Tu/eEF-1alpha/eIF2-gamma C-terminal domain"/>
    <property type="match status" value="1"/>
</dbReference>
<dbReference type="GO" id="GO:0001514">
    <property type="term" value="P:selenocysteine incorporation"/>
    <property type="evidence" value="ECO:0007669"/>
    <property type="project" value="InterPro"/>
</dbReference>